<dbReference type="EMBL" id="WJBU01000032">
    <property type="protein sequence ID" value="MRD49760.1"/>
    <property type="molecule type" value="Genomic_DNA"/>
</dbReference>
<evidence type="ECO:0000313" key="1">
    <source>
        <dbReference type="EMBL" id="MRD49760.1"/>
    </source>
</evidence>
<name>A0A844AYX5_9BURK</name>
<gene>
    <name evidence="1" type="ORF">GHT07_21030</name>
</gene>
<sequence length="52" mass="5589">MRTVTYCTENEETPFAAIALAKQMLAEGAPDLRAESALIALALHARKNGDTN</sequence>
<accession>A0A844AYX5</accession>
<proteinExistence type="predicted"/>
<evidence type="ECO:0000313" key="2">
    <source>
        <dbReference type="Proteomes" id="UP000487350"/>
    </source>
</evidence>
<keyword evidence="2" id="KW-1185">Reference proteome</keyword>
<comment type="caution">
    <text evidence="1">The sequence shown here is derived from an EMBL/GenBank/DDBJ whole genome shotgun (WGS) entry which is preliminary data.</text>
</comment>
<dbReference type="Proteomes" id="UP000487350">
    <property type="component" value="Unassembled WGS sequence"/>
</dbReference>
<dbReference type="RefSeq" id="WP_153587053.1">
    <property type="nucleotide sequence ID" value="NZ_WJBU01000032.1"/>
</dbReference>
<protein>
    <submittedName>
        <fullName evidence="1">Uncharacterized protein</fullName>
    </submittedName>
</protein>
<organism evidence="1 2">
    <name type="scientific">Caenimonas koreensis DSM 17982</name>
    <dbReference type="NCBI Taxonomy" id="1121255"/>
    <lineage>
        <taxon>Bacteria</taxon>
        <taxon>Pseudomonadati</taxon>
        <taxon>Pseudomonadota</taxon>
        <taxon>Betaproteobacteria</taxon>
        <taxon>Burkholderiales</taxon>
        <taxon>Comamonadaceae</taxon>
        <taxon>Caenimonas</taxon>
    </lineage>
</organism>
<reference evidence="1 2" key="1">
    <citation type="submission" date="2019-11" db="EMBL/GenBank/DDBJ databases">
        <title>Caenimonas koreensis gen. nov., sp. nov., isolated from activated sludge.</title>
        <authorList>
            <person name="Seung H.R."/>
        </authorList>
    </citation>
    <scope>NUCLEOTIDE SEQUENCE [LARGE SCALE GENOMIC DNA]</scope>
    <source>
        <strain evidence="1 2">EMB320</strain>
    </source>
</reference>
<dbReference type="AlphaFoldDB" id="A0A844AYX5"/>